<name>A0A1X0BXL1_MYCCF</name>
<dbReference type="InterPro" id="IPR036390">
    <property type="entry name" value="WH_DNA-bd_sf"/>
</dbReference>
<dbReference type="SUPFAM" id="SSF46785">
    <property type="entry name" value="Winged helix' DNA-binding domain"/>
    <property type="match status" value="1"/>
</dbReference>
<dbReference type="PANTHER" id="PTHR43712:SF2">
    <property type="entry name" value="O-METHYLTRANSFERASE CICE"/>
    <property type="match status" value="1"/>
</dbReference>
<keyword evidence="2 4" id="KW-0808">Transferase</keyword>
<dbReference type="SUPFAM" id="SSF53335">
    <property type="entry name" value="S-adenosyl-L-methionine-dependent methyltransferases"/>
    <property type="match status" value="1"/>
</dbReference>
<evidence type="ECO:0000256" key="3">
    <source>
        <dbReference type="ARBA" id="ARBA00022691"/>
    </source>
</evidence>
<organism evidence="4 5">
    <name type="scientific">Mycolicibacterium celeriflavum</name>
    <name type="common">Mycobacterium celeriflavum</name>
    <dbReference type="NCBI Taxonomy" id="1249101"/>
    <lineage>
        <taxon>Bacteria</taxon>
        <taxon>Bacillati</taxon>
        <taxon>Actinomycetota</taxon>
        <taxon>Actinomycetes</taxon>
        <taxon>Mycobacteriales</taxon>
        <taxon>Mycobacteriaceae</taxon>
        <taxon>Mycolicibacterium</taxon>
    </lineage>
</organism>
<dbReference type="InterPro" id="IPR036388">
    <property type="entry name" value="WH-like_DNA-bd_sf"/>
</dbReference>
<gene>
    <name evidence="4" type="ORF">MCEL_12080</name>
</gene>
<sequence>MATKIPPAGVVKAVDRIRHHLAQLHRKLTPAPIALMEMILATWFSQAITAAAQLGIADALAERPLTRNDLARTIDADPDAVGRLMRALISRGVFKQTRDGRYALNALGDALRSDSEVSMKGAALFYGSPEHREHWTHLSDSIRSGQPTIPMLRGKELFAYLESEPEFAALFNDAMTSISDMSEAALTAAYDFSRFGVIADVGGGHGGLLAGILAATPQARGVLFDLPKVVEGAPALLTSRGVADRVTIEPGSFFEKAPTGVDAYVMKNVIHDWPDEDAVKILRNIRAAASPNAKLLLFEMVIPDHNREFIGKLVDMEMLLLGGAKERTADQWRDVLSRAGFRLTRIVPSATPLSIIEAEIAPA</sequence>
<accession>A0A1X0BXL1</accession>
<dbReference type="InterPro" id="IPR029063">
    <property type="entry name" value="SAM-dependent_MTases_sf"/>
</dbReference>
<dbReference type="PANTHER" id="PTHR43712">
    <property type="entry name" value="PUTATIVE (AFU_ORTHOLOGUE AFUA_4G14580)-RELATED"/>
    <property type="match status" value="1"/>
</dbReference>
<proteinExistence type="predicted"/>
<evidence type="ECO:0000313" key="4">
    <source>
        <dbReference type="EMBL" id="BBY42913.1"/>
    </source>
</evidence>
<dbReference type="InterPro" id="IPR016461">
    <property type="entry name" value="COMT-like"/>
</dbReference>
<dbReference type="RefSeq" id="WP_109749424.1">
    <property type="nucleotide sequence ID" value="NZ_AP022591.1"/>
</dbReference>
<dbReference type="GO" id="GO:0032259">
    <property type="term" value="P:methylation"/>
    <property type="evidence" value="ECO:0007669"/>
    <property type="project" value="UniProtKB-KW"/>
</dbReference>
<protein>
    <submittedName>
        <fullName evidence="4">Hydroxyneurosporene-O-methyltransferase</fullName>
    </submittedName>
</protein>
<evidence type="ECO:0000256" key="1">
    <source>
        <dbReference type="ARBA" id="ARBA00022603"/>
    </source>
</evidence>
<keyword evidence="1 4" id="KW-0489">Methyltransferase</keyword>
<dbReference type="Proteomes" id="UP000466431">
    <property type="component" value="Chromosome"/>
</dbReference>
<dbReference type="GO" id="GO:0046983">
    <property type="term" value="F:protein dimerization activity"/>
    <property type="evidence" value="ECO:0007669"/>
    <property type="project" value="InterPro"/>
</dbReference>
<dbReference type="Pfam" id="PF08100">
    <property type="entry name" value="Dimerisation"/>
    <property type="match status" value="1"/>
</dbReference>
<keyword evidence="5" id="KW-1185">Reference proteome</keyword>
<evidence type="ECO:0000256" key="2">
    <source>
        <dbReference type="ARBA" id="ARBA00022679"/>
    </source>
</evidence>
<dbReference type="PROSITE" id="PS50987">
    <property type="entry name" value="HTH_ARSR_2"/>
    <property type="match status" value="1"/>
</dbReference>
<dbReference type="InterPro" id="IPR001845">
    <property type="entry name" value="HTH_ArsR_DNA-bd_dom"/>
</dbReference>
<reference evidence="4 5" key="1">
    <citation type="journal article" date="2019" name="Emerg. Microbes Infect.">
        <title>Comprehensive subspecies identification of 175 nontuberculous mycobacteria species based on 7547 genomic profiles.</title>
        <authorList>
            <person name="Matsumoto Y."/>
            <person name="Kinjo T."/>
            <person name="Motooka D."/>
            <person name="Nabeya D."/>
            <person name="Jung N."/>
            <person name="Uechi K."/>
            <person name="Horii T."/>
            <person name="Iida T."/>
            <person name="Fujita J."/>
            <person name="Nakamura S."/>
        </authorList>
    </citation>
    <scope>NUCLEOTIDE SEQUENCE [LARGE SCALE GENOMIC DNA]</scope>
    <source>
        <strain evidence="4 5">JCM 18439</strain>
    </source>
</reference>
<dbReference type="Gene3D" id="1.10.10.10">
    <property type="entry name" value="Winged helix-like DNA-binding domain superfamily/Winged helix DNA-binding domain"/>
    <property type="match status" value="1"/>
</dbReference>
<dbReference type="Gene3D" id="3.40.50.150">
    <property type="entry name" value="Vaccinia Virus protein VP39"/>
    <property type="match status" value="1"/>
</dbReference>
<dbReference type="KEGG" id="mcee:MCEL_12080"/>
<evidence type="ECO:0000313" key="5">
    <source>
        <dbReference type="Proteomes" id="UP000466431"/>
    </source>
</evidence>
<dbReference type="GO" id="GO:0003700">
    <property type="term" value="F:DNA-binding transcription factor activity"/>
    <property type="evidence" value="ECO:0007669"/>
    <property type="project" value="InterPro"/>
</dbReference>
<dbReference type="STRING" id="1249101.BST21_08815"/>
<dbReference type="PIRSF" id="PIRSF005739">
    <property type="entry name" value="O-mtase"/>
    <property type="match status" value="1"/>
</dbReference>
<dbReference type="InterPro" id="IPR001077">
    <property type="entry name" value="COMT_C"/>
</dbReference>
<dbReference type="PROSITE" id="PS51683">
    <property type="entry name" value="SAM_OMT_II"/>
    <property type="match status" value="1"/>
</dbReference>
<dbReference type="GO" id="GO:0008171">
    <property type="term" value="F:O-methyltransferase activity"/>
    <property type="evidence" value="ECO:0007669"/>
    <property type="project" value="InterPro"/>
</dbReference>
<dbReference type="InterPro" id="IPR012967">
    <property type="entry name" value="COMT_dimerisation"/>
</dbReference>
<dbReference type="OrthoDB" id="4145676at2"/>
<dbReference type="EMBL" id="AP022591">
    <property type="protein sequence ID" value="BBY42913.1"/>
    <property type="molecule type" value="Genomic_DNA"/>
</dbReference>
<dbReference type="AlphaFoldDB" id="A0A1X0BXL1"/>
<dbReference type="Pfam" id="PF00891">
    <property type="entry name" value="Methyltransf_2"/>
    <property type="match status" value="1"/>
</dbReference>
<keyword evidence="3" id="KW-0949">S-adenosyl-L-methionine</keyword>